<evidence type="ECO:0000256" key="9">
    <source>
        <dbReference type="PIRNR" id="PIRNR004682"/>
    </source>
</evidence>
<evidence type="ECO:0000256" key="12">
    <source>
        <dbReference type="PIRSR" id="PIRSR004682-4"/>
    </source>
</evidence>
<organism evidence="13 14">
    <name type="scientific">Succinatimonas hippei (strain DSM 22608 / JCM 16073 / KCTC 15190 / YIT 12066)</name>
    <dbReference type="NCBI Taxonomy" id="762983"/>
    <lineage>
        <taxon>Bacteria</taxon>
        <taxon>Pseudomonadati</taxon>
        <taxon>Pseudomonadota</taxon>
        <taxon>Gammaproteobacteria</taxon>
        <taxon>Aeromonadales</taxon>
        <taxon>Succinivibrionaceae</taxon>
        <taxon>Succinatimonas</taxon>
    </lineage>
</organism>
<evidence type="ECO:0000313" key="13">
    <source>
        <dbReference type="EMBL" id="EFY06691.1"/>
    </source>
</evidence>
<dbReference type="PIRSF" id="PIRSF004682">
    <property type="entry name" value="GmhB"/>
    <property type="match status" value="1"/>
</dbReference>
<dbReference type="InterPro" id="IPR023214">
    <property type="entry name" value="HAD_sf"/>
</dbReference>
<dbReference type="AlphaFoldDB" id="E8LLB2"/>
<feature type="site" description="Stabilizes the phosphoryl group" evidence="11">
    <location>
        <position position="108"/>
    </location>
</feature>
<keyword evidence="5 12" id="KW-0862">Zinc</keyword>
<keyword evidence="6 9" id="KW-0119">Carbohydrate metabolism</keyword>
<name>E8LLB2_SUCHY</name>
<evidence type="ECO:0000256" key="11">
    <source>
        <dbReference type="PIRSR" id="PIRSR004682-3"/>
    </source>
</evidence>
<dbReference type="GO" id="GO:0046872">
    <property type="term" value="F:metal ion binding"/>
    <property type="evidence" value="ECO:0007669"/>
    <property type="project" value="UniProtKB-KW"/>
</dbReference>
<evidence type="ECO:0000256" key="1">
    <source>
        <dbReference type="ARBA" id="ARBA00004496"/>
    </source>
</evidence>
<keyword evidence="4 9" id="KW-0378">Hydrolase</keyword>
<evidence type="ECO:0000313" key="14">
    <source>
        <dbReference type="Proteomes" id="UP000018458"/>
    </source>
</evidence>
<dbReference type="EC" id="3.1.3.-" evidence="9"/>
<feature type="binding site" evidence="12">
    <location>
        <position position="133"/>
    </location>
    <ligand>
        <name>Mg(2+)</name>
        <dbReference type="ChEBI" id="CHEBI:18420"/>
    </ligand>
</feature>
<feature type="site" description="Stabilizes the phosphoryl group" evidence="11">
    <location>
        <position position="50"/>
    </location>
</feature>
<feature type="binding site" evidence="12">
    <location>
        <position position="104"/>
    </location>
    <ligand>
        <name>Zn(2+)</name>
        <dbReference type="ChEBI" id="CHEBI:29105"/>
    </ligand>
</feature>
<dbReference type="SUPFAM" id="SSF56784">
    <property type="entry name" value="HAD-like"/>
    <property type="match status" value="1"/>
</dbReference>
<protein>
    <recommendedName>
        <fullName evidence="7 9">D,D-heptose 1,7-bisphosphate phosphatase</fullName>
        <ecNumber evidence="9">3.1.3.-</ecNumber>
    </recommendedName>
</protein>
<keyword evidence="12" id="KW-0460">Magnesium</keyword>
<evidence type="ECO:0000256" key="5">
    <source>
        <dbReference type="ARBA" id="ARBA00022833"/>
    </source>
</evidence>
<comment type="cofactor">
    <cofactor evidence="12">
        <name>Mg(2+)</name>
        <dbReference type="ChEBI" id="CHEBI:18420"/>
    </cofactor>
</comment>
<dbReference type="CDD" id="cd07503">
    <property type="entry name" value="HAD_HisB-N"/>
    <property type="match status" value="1"/>
</dbReference>
<dbReference type="InterPro" id="IPR036412">
    <property type="entry name" value="HAD-like_sf"/>
</dbReference>
<dbReference type="PANTHER" id="PTHR42891:SF1">
    <property type="entry name" value="D-GLYCERO-BETA-D-MANNO-HEPTOSE-1,7-BISPHOSPHATE 7-PHOSPHATASE"/>
    <property type="match status" value="1"/>
</dbReference>
<evidence type="ECO:0000256" key="8">
    <source>
        <dbReference type="ARBA" id="ARBA00061616"/>
    </source>
</evidence>
<dbReference type="HOGENOM" id="CLU_085077_3_0_6"/>
<feature type="binding site" evidence="12">
    <location>
        <position position="91"/>
    </location>
    <ligand>
        <name>Zn(2+)</name>
        <dbReference type="ChEBI" id="CHEBI:29105"/>
    </ligand>
</feature>
<dbReference type="NCBIfam" id="TIGR01662">
    <property type="entry name" value="HAD-SF-IIIA"/>
    <property type="match status" value="1"/>
</dbReference>
<dbReference type="Proteomes" id="UP000018458">
    <property type="component" value="Unassembled WGS sequence"/>
</dbReference>
<feature type="binding site" evidence="12">
    <location>
        <position position="10"/>
    </location>
    <ligand>
        <name>Mg(2+)</name>
        <dbReference type="ChEBI" id="CHEBI:18420"/>
    </ligand>
</feature>
<accession>E8LLB2</accession>
<feature type="site" description="Contributes to substrate recognition" evidence="11">
    <location>
        <position position="107"/>
    </location>
</feature>
<evidence type="ECO:0000256" key="2">
    <source>
        <dbReference type="ARBA" id="ARBA00022490"/>
    </source>
</evidence>
<evidence type="ECO:0000256" key="6">
    <source>
        <dbReference type="ARBA" id="ARBA00023277"/>
    </source>
</evidence>
<evidence type="ECO:0000256" key="4">
    <source>
        <dbReference type="ARBA" id="ARBA00022801"/>
    </source>
</evidence>
<dbReference type="GO" id="GO:0005737">
    <property type="term" value="C:cytoplasm"/>
    <property type="evidence" value="ECO:0007669"/>
    <property type="project" value="UniProtKB-SubCell"/>
</dbReference>
<comment type="cofactor">
    <cofactor evidence="12">
        <name>Zn(2+)</name>
        <dbReference type="ChEBI" id="CHEBI:29105"/>
    </cofactor>
</comment>
<keyword evidence="3 12" id="KW-0479">Metal-binding</keyword>
<dbReference type="InterPro" id="IPR004446">
    <property type="entry name" value="Heptose_bisP_phosphatase"/>
</dbReference>
<proteinExistence type="inferred from homology"/>
<dbReference type="RefSeq" id="WP_009143700.1">
    <property type="nucleotide sequence ID" value="NZ_GL831021.1"/>
</dbReference>
<dbReference type="STRING" id="762983.HMPREF9444_01523"/>
<comment type="similarity">
    <text evidence="8 9">Belongs to the gmhB family.</text>
</comment>
<comment type="subcellular location">
    <subcellularLocation>
        <location evidence="1 9">Cytoplasm</location>
    </subcellularLocation>
</comment>
<keyword evidence="14" id="KW-1185">Reference proteome</keyword>
<dbReference type="InterPro" id="IPR006543">
    <property type="entry name" value="Histidinol-phos"/>
</dbReference>
<evidence type="ECO:0000256" key="7">
    <source>
        <dbReference type="ARBA" id="ARBA00031828"/>
    </source>
</evidence>
<feature type="binding site" evidence="12">
    <location>
        <position position="89"/>
    </location>
    <ligand>
        <name>Zn(2+)</name>
        <dbReference type="ChEBI" id="CHEBI:29105"/>
    </ligand>
</feature>
<reference evidence="13 14" key="1">
    <citation type="submission" date="2011-01" db="EMBL/GenBank/DDBJ databases">
        <authorList>
            <person name="Weinstock G."/>
            <person name="Sodergren E."/>
            <person name="Clifton S."/>
            <person name="Fulton L."/>
            <person name="Fulton B."/>
            <person name="Courtney L."/>
            <person name="Fronick C."/>
            <person name="Harrison M."/>
            <person name="Strong C."/>
            <person name="Farmer C."/>
            <person name="Delahaunty K."/>
            <person name="Markovic C."/>
            <person name="Hall O."/>
            <person name="Minx P."/>
            <person name="Tomlinson C."/>
            <person name="Mitreva M."/>
            <person name="Hou S."/>
            <person name="Chen J."/>
            <person name="Wollam A."/>
            <person name="Pepin K.H."/>
            <person name="Johnson M."/>
            <person name="Bhonagiri V."/>
            <person name="Zhang X."/>
            <person name="Suruliraj S."/>
            <person name="Warren W."/>
            <person name="Chinwalla A."/>
            <person name="Mardis E.R."/>
            <person name="Wilson R.K."/>
        </authorList>
    </citation>
    <scope>NUCLEOTIDE SEQUENCE [LARGE SCALE GENOMIC DNA]</scope>
    <source>
        <strain evidence="14">DSM 22608 / JCM 16073 / KCTC 15190 / YIT 12066</strain>
    </source>
</reference>
<dbReference type="OrthoDB" id="9781367at2"/>
<feature type="active site" description="Nucleophile" evidence="10">
    <location>
        <position position="8"/>
    </location>
</feature>
<evidence type="ECO:0000256" key="10">
    <source>
        <dbReference type="PIRSR" id="PIRSR004682-1"/>
    </source>
</evidence>
<dbReference type="GO" id="GO:0016791">
    <property type="term" value="F:phosphatase activity"/>
    <property type="evidence" value="ECO:0007669"/>
    <property type="project" value="InterPro"/>
</dbReference>
<dbReference type="NCBIfam" id="NF006506">
    <property type="entry name" value="PRK08942.1"/>
    <property type="match status" value="1"/>
</dbReference>
<feature type="active site" description="Proton donor" evidence="10">
    <location>
        <position position="10"/>
    </location>
</feature>
<feature type="binding site" evidence="12">
    <location>
        <position position="106"/>
    </location>
    <ligand>
        <name>Zn(2+)</name>
        <dbReference type="ChEBI" id="CHEBI:29105"/>
    </ligand>
</feature>
<dbReference type="GO" id="GO:0005975">
    <property type="term" value="P:carbohydrate metabolic process"/>
    <property type="evidence" value="ECO:0007669"/>
    <property type="project" value="InterPro"/>
</dbReference>
<gene>
    <name evidence="13" type="primary">gmhB</name>
    <name evidence="13" type="ORF">HMPREF9444_01523</name>
</gene>
<keyword evidence="2 9" id="KW-0963">Cytoplasm</keyword>
<evidence type="ECO:0000256" key="3">
    <source>
        <dbReference type="ARBA" id="ARBA00022723"/>
    </source>
</evidence>
<sequence length="179" mass="20163">MKKAVFFDRDGVINVDHGYVGRISDFEFLDGVFMTLSAFRRLGYLLILTTNQSGIARGFYSEEDFLKLSEYMQSVLKEYDAAFDGIYYCPHHPNAQVLQYKKECNCRKPKPGMFLDAVAKFNIDVNQSAMIGDHAGDLIAAKAAGISRLFLVGNHIQTEKIKVPECICCSSVSECLKYF</sequence>
<dbReference type="PANTHER" id="PTHR42891">
    <property type="entry name" value="D-GLYCERO-BETA-D-MANNO-HEPTOSE-1,7-BISPHOSPHATE 7-PHOSPHATASE"/>
    <property type="match status" value="1"/>
</dbReference>
<dbReference type="InterPro" id="IPR006549">
    <property type="entry name" value="HAD-SF_hydro_IIIA"/>
</dbReference>
<dbReference type="Pfam" id="PF13242">
    <property type="entry name" value="Hydrolase_like"/>
    <property type="match status" value="1"/>
</dbReference>
<dbReference type="NCBIfam" id="TIGR00213">
    <property type="entry name" value="GmhB_yaeD"/>
    <property type="match status" value="1"/>
</dbReference>
<dbReference type="EMBL" id="AEVO01000088">
    <property type="protein sequence ID" value="EFY06691.1"/>
    <property type="molecule type" value="Genomic_DNA"/>
</dbReference>
<dbReference type="eggNOG" id="COG0241">
    <property type="taxonomic scope" value="Bacteria"/>
</dbReference>
<feature type="binding site" evidence="12">
    <location>
        <position position="8"/>
    </location>
    <ligand>
        <name>Mg(2+)</name>
        <dbReference type="ChEBI" id="CHEBI:18420"/>
    </ligand>
</feature>
<dbReference type="NCBIfam" id="TIGR01656">
    <property type="entry name" value="Histidinol-ppas"/>
    <property type="match status" value="1"/>
</dbReference>
<dbReference type="Gene3D" id="3.40.50.1000">
    <property type="entry name" value="HAD superfamily/HAD-like"/>
    <property type="match status" value="1"/>
</dbReference>
<comment type="caution">
    <text evidence="13">The sequence shown here is derived from an EMBL/GenBank/DDBJ whole genome shotgun (WGS) entry which is preliminary data.</text>
</comment>
<dbReference type="FunFam" id="3.40.50.1000:FF:000037">
    <property type="entry name" value="D,D-heptose 1,7-bisphosphate phosphatase"/>
    <property type="match status" value="1"/>
</dbReference>